<dbReference type="GO" id="GO:0016787">
    <property type="term" value="F:hydrolase activity"/>
    <property type="evidence" value="ECO:0007669"/>
    <property type="project" value="UniProtKB-KW"/>
</dbReference>
<protein>
    <recommendedName>
        <fullName evidence="2">CRISPR system Cms endoribonuclease Csm3</fullName>
    </recommendedName>
    <alternativeName>
        <fullName evidence="8">CRISPR type III A-associated RAMP protein Csm3</fullName>
    </alternativeName>
</protein>
<keyword evidence="4" id="KW-0255">Endonuclease</keyword>
<organism evidence="10">
    <name type="scientific">Desulfofervidus auxilii</name>
    <dbReference type="NCBI Taxonomy" id="1621989"/>
    <lineage>
        <taxon>Bacteria</taxon>
        <taxon>Pseudomonadati</taxon>
        <taxon>Thermodesulfobacteriota</taxon>
        <taxon>Candidatus Desulfofervidia</taxon>
        <taxon>Candidatus Desulfofervidales</taxon>
        <taxon>Candidatus Desulfofervidaceae</taxon>
        <taxon>Candidatus Desulfofervidus</taxon>
    </lineage>
</organism>
<evidence type="ECO:0000256" key="6">
    <source>
        <dbReference type="ARBA" id="ARBA00022884"/>
    </source>
</evidence>
<evidence type="ECO:0000256" key="8">
    <source>
        <dbReference type="ARBA" id="ARBA00033183"/>
    </source>
</evidence>
<evidence type="ECO:0000256" key="7">
    <source>
        <dbReference type="ARBA" id="ARBA00023118"/>
    </source>
</evidence>
<gene>
    <name evidence="10" type="primary">csm3</name>
    <name evidence="10" type="ORF">ENJ03_05615</name>
</gene>
<evidence type="ECO:0000256" key="3">
    <source>
        <dbReference type="ARBA" id="ARBA00022722"/>
    </source>
</evidence>
<dbReference type="InterPro" id="IPR005537">
    <property type="entry name" value="RAMP_III_fam"/>
</dbReference>
<reference evidence="10" key="1">
    <citation type="journal article" date="2020" name="mSystems">
        <title>Genome- and Community-Level Interaction Insights into Carbon Utilization and Element Cycling Functions of Hydrothermarchaeota in Hydrothermal Sediment.</title>
        <authorList>
            <person name="Zhou Z."/>
            <person name="Liu Y."/>
            <person name="Xu W."/>
            <person name="Pan J."/>
            <person name="Luo Z.H."/>
            <person name="Li M."/>
        </authorList>
    </citation>
    <scope>NUCLEOTIDE SEQUENCE [LARGE SCALE GENOMIC DNA]</scope>
    <source>
        <strain evidence="10">HyVt-45</strain>
    </source>
</reference>
<evidence type="ECO:0000256" key="1">
    <source>
        <dbReference type="ARBA" id="ARBA00006342"/>
    </source>
</evidence>
<evidence type="ECO:0000259" key="9">
    <source>
        <dbReference type="Pfam" id="PF03787"/>
    </source>
</evidence>
<dbReference type="InterPro" id="IPR052216">
    <property type="entry name" value="CRISPR_Csm3_endoribonuclease"/>
</dbReference>
<dbReference type="Proteomes" id="UP000886268">
    <property type="component" value="Unassembled WGS sequence"/>
</dbReference>
<dbReference type="PANTHER" id="PTHR35579">
    <property type="entry name" value="CRISPR SYSTEM CMS ENDORIBONUCLEASE CSM3"/>
    <property type="match status" value="1"/>
</dbReference>
<proteinExistence type="inferred from homology"/>
<dbReference type="NCBIfam" id="TIGR02582">
    <property type="entry name" value="cas7_TM1809"/>
    <property type="match status" value="1"/>
</dbReference>
<keyword evidence="5" id="KW-0378">Hydrolase</keyword>
<sequence>MYTQKVFIGEICLKGEIILKTGLHIGGSEEAVQIGEITSIAKDPATGLPYIPGSSLKGKLRSIMETFGKRKREGKEERVLIKRNVGTFRNPIYIHCCKDLETALNCDVCRVFGTSGERGISENLSASLLCRDASLDLTKQEIESFMDIKTENVLDRVTAVSNPRKIERVIPGTKFDVEMVFQVFALGDDKQLFFPKYLERDLENLFT</sequence>
<feature type="domain" description="CRISPR type III-associated protein" evidence="9">
    <location>
        <begin position="18"/>
        <end position="190"/>
    </location>
</feature>
<accession>A0A7V1I583</accession>
<dbReference type="GO" id="GO:0003723">
    <property type="term" value="F:RNA binding"/>
    <property type="evidence" value="ECO:0007669"/>
    <property type="project" value="UniProtKB-KW"/>
</dbReference>
<comment type="caution">
    <text evidence="10">The sequence shown here is derived from an EMBL/GenBank/DDBJ whole genome shotgun (WGS) entry which is preliminary data.</text>
</comment>
<evidence type="ECO:0000256" key="2">
    <source>
        <dbReference type="ARBA" id="ARBA00022150"/>
    </source>
</evidence>
<keyword evidence="3" id="KW-0540">Nuclease</keyword>
<dbReference type="PANTHER" id="PTHR35579:SF3">
    <property type="entry name" value="CRISPR SYSTEM CMS ENDORIBONUCLEASE CSM3"/>
    <property type="match status" value="1"/>
</dbReference>
<comment type="similarity">
    <text evidence="1">Belongs to the CRISPR-associated Csm3 family.</text>
</comment>
<dbReference type="Pfam" id="PF03787">
    <property type="entry name" value="RAMPs"/>
    <property type="match status" value="1"/>
</dbReference>
<dbReference type="AlphaFoldDB" id="A0A7V1I583"/>
<keyword evidence="7" id="KW-0051">Antiviral defense</keyword>
<dbReference type="EMBL" id="DRKW01000335">
    <property type="protein sequence ID" value="HEB74679.1"/>
    <property type="molecule type" value="Genomic_DNA"/>
</dbReference>
<dbReference type="GO" id="GO:0004519">
    <property type="term" value="F:endonuclease activity"/>
    <property type="evidence" value="ECO:0007669"/>
    <property type="project" value="UniProtKB-KW"/>
</dbReference>
<keyword evidence="6" id="KW-0694">RNA-binding</keyword>
<evidence type="ECO:0000256" key="4">
    <source>
        <dbReference type="ARBA" id="ARBA00022759"/>
    </source>
</evidence>
<name>A0A7V1I583_DESA2</name>
<feature type="non-terminal residue" evidence="10">
    <location>
        <position position="207"/>
    </location>
</feature>
<dbReference type="InterPro" id="IPR013412">
    <property type="entry name" value="CRISPR-assoc_RAMP_Csm3"/>
</dbReference>
<evidence type="ECO:0000313" key="10">
    <source>
        <dbReference type="EMBL" id="HEB74679.1"/>
    </source>
</evidence>
<dbReference type="GO" id="GO:0051607">
    <property type="term" value="P:defense response to virus"/>
    <property type="evidence" value="ECO:0007669"/>
    <property type="project" value="UniProtKB-KW"/>
</dbReference>
<evidence type="ECO:0000256" key="5">
    <source>
        <dbReference type="ARBA" id="ARBA00022801"/>
    </source>
</evidence>